<keyword evidence="1" id="KW-0732">Signal</keyword>
<dbReference type="RefSeq" id="WP_110131225.1">
    <property type="nucleotide sequence ID" value="NZ_QHJQ01000006.1"/>
</dbReference>
<evidence type="ECO:0000259" key="2">
    <source>
        <dbReference type="Pfam" id="PF13590"/>
    </source>
</evidence>
<evidence type="ECO:0000256" key="1">
    <source>
        <dbReference type="SAM" id="SignalP"/>
    </source>
</evidence>
<dbReference type="Pfam" id="PF13590">
    <property type="entry name" value="DUF4136"/>
    <property type="match status" value="1"/>
</dbReference>
<evidence type="ECO:0000313" key="4">
    <source>
        <dbReference type="Proteomes" id="UP000247099"/>
    </source>
</evidence>
<gene>
    <name evidence="3" type="ORF">DDZ13_09515</name>
</gene>
<feature type="domain" description="DUF4136" evidence="2">
    <location>
        <begin position="24"/>
        <end position="171"/>
    </location>
</feature>
<accession>A0A317ZJB8</accession>
<dbReference type="InterPro" id="IPR025411">
    <property type="entry name" value="DUF4136"/>
</dbReference>
<reference evidence="3 4" key="1">
    <citation type="submission" date="2018-05" db="EMBL/GenBank/DDBJ databases">
        <title>Coraliomargarita sinensis sp. nov., isolated from a marine solar saltern.</title>
        <authorList>
            <person name="Zhou L.Y."/>
        </authorList>
    </citation>
    <scope>NUCLEOTIDE SEQUENCE [LARGE SCALE GENOMIC DNA]</scope>
    <source>
        <strain evidence="3 4">WN38</strain>
    </source>
</reference>
<feature type="signal peptide" evidence="1">
    <location>
        <begin position="1"/>
        <end position="20"/>
    </location>
</feature>
<protein>
    <recommendedName>
        <fullName evidence="2">DUF4136 domain-containing protein</fullName>
    </recommendedName>
</protein>
<dbReference type="AlphaFoldDB" id="A0A317ZJB8"/>
<dbReference type="Proteomes" id="UP000247099">
    <property type="component" value="Unassembled WGS sequence"/>
</dbReference>
<name>A0A317ZJB8_9BACT</name>
<evidence type="ECO:0000313" key="3">
    <source>
        <dbReference type="EMBL" id="PXA03869.1"/>
    </source>
</evidence>
<keyword evidence="4" id="KW-1185">Reference proteome</keyword>
<organism evidence="3 4">
    <name type="scientific">Coraliomargarita sinensis</name>
    <dbReference type="NCBI Taxonomy" id="2174842"/>
    <lineage>
        <taxon>Bacteria</taxon>
        <taxon>Pseudomonadati</taxon>
        <taxon>Verrucomicrobiota</taxon>
        <taxon>Opitutia</taxon>
        <taxon>Puniceicoccales</taxon>
        <taxon>Coraliomargaritaceae</taxon>
        <taxon>Coraliomargarita</taxon>
    </lineage>
</organism>
<dbReference type="PROSITE" id="PS51257">
    <property type="entry name" value="PROKAR_LIPOPROTEIN"/>
    <property type="match status" value="1"/>
</dbReference>
<comment type="caution">
    <text evidence="3">The sequence shown here is derived from an EMBL/GenBank/DDBJ whole genome shotgun (WGS) entry which is preliminary data.</text>
</comment>
<feature type="chain" id="PRO_5016378193" description="DUF4136 domain-containing protein" evidence="1">
    <location>
        <begin position="21"/>
        <end position="184"/>
    </location>
</feature>
<dbReference type="InParanoid" id="A0A317ZJB8"/>
<dbReference type="OrthoDB" id="195964at2"/>
<sequence length="184" mass="21047">MKYKLIIALVSVLLAGCVSNSPHSEFVKSITFSSLESFSFKHTLVTGMDFRESEEQLLENLSEEVLVSELEKRGFEPVETGSDFYVVAKWNKAVSSYPDAFDSIDGPAASLNRRDNPSYRFASRLHLTVEIYETATRNLFWRKELPNIFDAVQFTEERVVESLQRAVKNFPERIKKDPSLPDIE</sequence>
<proteinExistence type="predicted"/>
<dbReference type="EMBL" id="QHJQ01000006">
    <property type="protein sequence ID" value="PXA03869.1"/>
    <property type="molecule type" value="Genomic_DNA"/>
</dbReference>